<evidence type="ECO:0000256" key="3">
    <source>
        <dbReference type="ARBA" id="ARBA00022801"/>
    </source>
</evidence>
<comment type="similarity">
    <text evidence="2 5">Belongs to the glycosyl hydrolase 43 family.</text>
</comment>
<dbReference type="CDD" id="cd08992">
    <property type="entry name" value="GH117"/>
    <property type="match status" value="1"/>
</dbReference>
<dbReference type="InterPro" id="IPR006710">
    <property type="entry name" value="Glyco_hydro_43"/>
</dbReference>
<keyword evidence="3 5" id="KW-0378">Hydrolase</keyword>
<sequence precursor="true">MSHSCFCYRIAGVLCLTVLIMSATATVVGGEVEAESIDKMKAQLEGKTFRYQEVSGIGLENGITRRDPSDIIRVGETYYVWYTKVDHAKLPRNFLHLKTSGYVGTIWYATSTDEGRTWTEQGQALGLGKKGAFDSFAVFTPNIVKFGGKYYLYYTGVKPTNEDKFFFENNSTTDFTAIGAAVSDSPDGPFTRVSEQPALEVGPRASEEKAKSAFDSYRVDDAALLVRDFDGDGDEDVWLYYKGRNIDHGRRGPLFTKMGVAVADRPESEHVRLNQGKAILDKSHEVMIWPWHEGIGAYASLTKTIEYAPDGLDFTSQPLGVKVVPKPVAPACFREDLTRPVDEGKLISWGISMKNPGGPSPFLIRFELVDE</sequence>
<dbReference type="KEGG" id="alus:STSP2_02956"/>
<protein>
    <submittedName>
        <fullName evidence="7">Beta-xylosidase</fullName>
    </submittedName>
</protein>
<reference evidence="8" key="1">
    <citation type="submission" date="2017-02" db="EMBL/GenBank/DDBJ databases">
        <title>Comparative genomics and description of representatives of a novel lineage of planctomycetes thriving in anoxic sediments.</title>
        <authorList>
            <person name="Spring S."/>
            <person name="Bunk B."/>
            <person name="Sproer C."/>
        </authorList>
    </citation>
    <scope>NUCLEOTIDE SEQUENCE [LARGE SCALE GENOMIC DNA]</scope>
    <source>
        <strain evidence="8">ST-NAGAB-D1</strain>
    </source>
</reference>
<proteinExistence type="inferred from homology"/>
<dbReference type="EMBL" id="CP019791">
    <property type="protein sequence ID" value="AQT69759.1"/>
    <property type="molecule type" value="Genomic_DNA"/>
</dbReference>
<dbReference type="InterPro" id="IPR036278">
    <property type="entry name" value="Sialidase_sf"/>
</dbReference>
<dbReference type="GO" id="GO:0005975">
    <property type="term" value="P:carbohydrate metabolic process"/>
    <property type="evidence" value="ECO:0007669"/>
    <property type="project" value="InterPro"/>
</dbReference>
<feature type="signal peptide" evidence="6">
    <location>
        <begin position="1"/>
        <end position="25"/>
    </location>
</feature>
<evidence type="ECO:0000256" key="5">
    <source>
        <dbReference type="RuleBase" id="RU361187"/>
    </source>
</evidence>
<organism evidence="7 8">
    <name type="scientific">Anaerohalosphaera lusitana</name>
    <dbReference type="NCBI Taxonomy" id="1936003"/>
    <lineage>
        <taxon>Bacteria</taxon>
        <taxon>Pseudomonadati</taxon>
        <taxon>Planctomycetota</taxon>
        <taxon>Phycisphaerae</taxon>
        <taxon>Sedimentisphaerales</taxon>
        <taxon>Anaerohalosphaeraceae</taxon>
        <taxon>Anaerohalosphaera</taxon>
    </lineage>
</organism>
<dbReference type="STRING" id="1936003.STSP2_02956"/>
<evidence type="ECO:0000256" key="4">
    <source>
        <dbReference type="ARBA" id="ARBA00023295"/>
    </source>
</evidence>
<dbReference type="SUPFAM" id="SSF75005">
    <property type="entry name" value="Arabinanase/levansucrase/invertase"/>
    <property type="match status" value="1"/>
</dbReference>
<accession>A0A1U9NPC5</accession>
<dbReference type="Gene3D" id="2.115.10.20">
    <property type="entry name" value="Glycosyl hydrolase domain, family 43"/>
    <property type="match status" value="1"/>
</dbReference>
<evidence type="ECO:0000256" key="2">
    <source>
        <dbReference type="ARBA" id="ARBA00009865"/>
    </source>
</evidence>
<name>A0A1U9NPC5_9BACT</name>
<dbReference type="InterPro" id="IPR023296">
    <property type="entry name" value="Glyco_hydro_beta-prop_sf"/>
</dbReference>
<gene>
    <name evidence="7" type="ORF">STSP2_02956</name>
</gene>
<keyword evidence="8" id="KW-1185">Reference proteome</keyword>
<dbReference type="PANTHER" id="PTHR43301:SF3">
    <property type="entry name" value="ARABINAN ENDO-1,5-ALPHA-L-ARABINOSIDASE A-RELATED"/>
    <property type="match status" value="1"/>
</dbReference>
<dbReference type="InterPro" id="IPR050727">
    <property type="entry name" value="GH43_arabinanases"/>
</dbReference>
<comment type="pathway">
    <text evidence="1">Glycan metabolism; L-arabinan degradation.</text>
</comment>
<dbReference type="GO" id="GO:0004553">
    <property type="term" value="F:hydrolase activity, hydrolyzing O-glycosyl compounds"/>
    <property type="evidence" value="ECO:0007669"/>
    <property type="project" value="InterPro"/>
</dbReference>
<evidence type="ECO:0000313" key="7">
    <source>
        <dbReference type="EMBL" id="AQT69759.1"/>
    </source>
</evidence>
<dbReference type="Proteomes" id="UP000189674">
    <property type="component" value="Chromosome"/>
</dbReference>
<keyword evidence="4 5" id="KW-0326">Glycosidase</keyword>
<evidence type="ECO:0000256" key="6">
    <source>
        <dbReference type="SAM" id="SignalP"/>
    </source>
</evidence>
<dbReference type="PANTHER" id="PTHR43301">
    <property type="entry name" value="ARABINAN ENDO-1,5-ALPHA-L-ARABINOSIDASE"/>
    <property type="match status" value="1"/>
</dbReference>
<dbReference type="SUPFAM" id="SSF50939">
    <property type="entry name" value="Sialidases"/>
    <property type="match status" value="1"/>
</dbReference>
<feature type="chain" id="PRO_5012956682" evidence="6">
    <location>
        <begin position="26"/>
        <end position="371"/>
    </location>
</feature>
<dbReference type="Pfam" id="PF04616">
    <property type="entry name" value="Glyco_hydro_43"/>
    <property type="match status" value="1"/>
</dbReference>
<evidence type="ECO:0000313" key="8">
    <source>
        <dbReference type="Proteomes" id="UP000189674"/>
    </source>
</evidence>
<evidence type="ECO:0000256" key="1">
    <source>
        <dbReference type="ARBA" id="ARBA00004834"/>
    </source>
</evidence>
<dbReference type="OrthoDB" id="9794572at2"/>
<dbReference type="AlphaFoldDB" id="A0A1U9NPC5"/>
<keyword evidence="6" id="KW-0732">Signal</keyword>